<comment type="caution">
    <text evidence="1">The sequence shown here is derived from an EMBL/GenBank/DDBJ whole genome shotgun (WGS) entry which is preliminary data.</text>
</comment>
<name>A0A0R1XCL5_9LACO</name>
<dbReference type="RefSeq" id="WP_056990055.1">
    <property type="nucleotide sequence ID" value="NZ_AUEH01000005.1"/>
</dbReference>
<gene>
    <name evidence="1" type="ORF">FC91_GL002622</name>
</gene>
<evidence type="ECO:0008006" key="3">
    <source>
        <dbReference type="Google" id="ProtNLM"/>
    </source>
</evidence>
<dbReference type="AlphaFoldDB" id="A0A0R1XCL5"/>
<dbReference type="EMBL" id="AZFW01000050">
    <property type="protein sequence ID" value="KRM27413.1"/>
    <property type="molecule type" value="Genomic_DNA"/>
</dbReference>
<accession>A0A0R1XCL5</accession>
<dbReference type="PATRIC" id="fig|1122147.4.peg.2703"/>
<evidence type="ECO:0000313" key="1">
    <source>
        <dbReference type="EMBL" id="KRM27413.1"/>
    </source>
</evidence>
<sequence>MIGNSAVTVDFAALKYFNQPGGTVLVGEQTAWSVTITNATRQEPAGMILAADGRSLHWQPAKVSVYEAVIAADDGTTIVTKTLTLNVVQDRQAAYDQVHATVGKEPYSTDFP</sequence>
<evidence type="ECO:0000313" key="2">
    <source>
        <dbReference type="Proteomes" id="UP000050949"/>
    </source>
</evidence>
<dbReference type="Proteomes" id="UP000050949">
    <property type="component" value="Unassembled WGS sequence"/>
</dbReference>
<reference evidence="1 2" key="1">
    <citation type="journal article" date="2015" name="Genome Announc.">
        <title>Expanding the biotechnology potential of lactobacilli through comparative genomics of 213 strains and associated genera.</title>
        <authorList>
            <person name="Sun Z."/>
            <person name="Harris H.M."/>
            <person name="McCann A."/>
            <person name="Guo C."/>
            <person name="Argimon S."/>
            <person name="Zhang W."/>
            <person name="Yang X."/>
            <person name="Jeffery I.B."/>
            <person name="Cooney J.C."/>
            <person name="Kagawa T.F."/>
            <person name="Liu W."/>
            <person name="Song Y."/>
            <person name="Salvetti E."/>
            <person name="Wrobel A."/>
            <person name="Rasinkangas P."/>
            <person name="Parkhill J."/>
            <person name="Rea M.C."/>
            <person name="O'Sullivan O."/>
            <person name="Ritari J."/>
            <person name="Douillard F.P."/>
            <person name="Paul Ross R."/>
            <person name="Yang R."/>
            <person name="Briner A.E."/>
            <person name="Felis G.E."/>
            <person name="de Vos W.M."/>
            <person name="Barrangou R."/>
            <person name="Klaenhammer T.R."/>
            <person name="Caufield P.W."/>
            <person name="Cui Y."/>
            <person name="Zhang H."/>
            <person name="O'Toole P.W."/>
        </authorList>
    </citation>
    <scope>NUCLEOTIDE SEQUENCE [LARGE SCALE GENOMIC DNA]</scope>
    <source>
        <strain evidence="1 2">DSM 16991</strain>
    </source>
</reference>
<proteinExistence type="predicted"/>
<protein>
    <recommendedName>
        <fullName evidence="3">DUF11 domain-containing protein</fullName>
    </recommendedName>
</protein>
<organism evidence="1 2">
    <name type="scientific">Schleiferilactobacillus harbinensis DSM 16991</name>
    <dbReference type="NCBI Taxonomy" id="1122147"/>
    <lineage>
        <taxon>Bacteria</taxon>
        <taxon>Bacillati</taxon>
        <taxon>Bacillota</taxon>
        <taxon>Bacilli</taxon>
        <taxon>Lactobacillales</taxon>
        <taxon>Lactobacillaceae</taxon>
        <taxon>Schleiferilactobacillus</taxon>
    </lineage>
</organism>